<dbReference type="PROSITE" id="PS00211">
    <property type="entry name" value="ABC_TRANSPORTER_1"/>
    <property type="match status" value="1"/>
</dbReference>
<dbReference type="Gene3D" id="3.40.50.300">
    <property type="entry name" value="P-loop containing nucleotide triphosphate hydrolases"/>
    <property type="match status" value="1"/>
</dbReference>
<keyword evidence="3" id="KW-0547">Nucleotide-binding</keyword>
<dbReference type="PROSITE" id="PS50893">
    <property type="entry name" value="ABC_TRANSPORTER_2"/>
    <property type="match status" value="1"/>
</dbReference>
<dbReference type="EMBL" id="PDVP01000024">
    <property type="protein sequence ID" value="PHP64737.1"/>
    <property type="molecule type" value="Genomic_DNA"/>
</dbReference>
<dbReference type="InterPro" id="IPR003439">
    <property type="entry name" value="ABC_transporter-like_ATP-bd"/>
</dbReference>
<dbReference type="InterPro" id="IPR052156">
    <property type="entry name" value="BCAA_Transport_ATP-bd_LivF"/>
</dbReference>
<dbReference type="AlphaFoldDB" id="A0A2G1QGT2"/>
<name>A0A2G1QGT2_9HYPH</name>
<comment type="similarity">
    <text evidence="1">Belongs to the ABC transporter superfamily.</text>
</comment>
<keyword evidence="5" id="KW-0029">Amino-acid transport</keyword>
<dbReference type="GO" id="GO:0005524">
    <property type="term" value="F:ATP binding"/>
    <property type="evidence" value="ECO:0007669"/>
    <property type="project" value="UniProtKB-KW"/>
</dbReference>
<evidence type="ECO:0000256" key="5">
    <source>
        <dbReference type="ARBA" id="ARBA00022970"/>
    </source>
</evidence>
<sequence length="251" mass="26697">MSDTILDIRELSVGYGRKGLALDSVSFSIPRHAIVGLLGANGAGKTTLIRSITGLLKINGGHVVSGSVAFDGQPVLGLPAHKRVGLGLAQSPEGRMVFSRMTVEENLMVGAAMLPRSRQDEGLSSIYRFFPRLKERHRQIAGLLSGGEQQMLALGRALISRPKLLLVDELSLGLAPILVNEIYGELGRIARSLGTTMLVVEQNAHVALKYVDTIHVLDRGSIGYSGTAEEAAGSEAMKRAYLGEGQKEGAA</sequence>
<accession>A0A2G1QGT2</accession>
<dbReference type="InterPro" id="IPR017871">
    <property type="entry name" value="ABC_transporter-like_CS"/>
</dbReference>
<dbReference type="PANTHER" id="PTHR43820:SF4">
    <property type="entry name" value="HIGH-AFFINITY BRANCHED-CHAIN AMINO ACID TRANSPORT ATP-BINDING PROTEIN LIVF"/>
    <property type="match status" value="1"/>
</dbReference>
<dbReference type="InterPro" id="IPR027417">
    <property type="entry name" value="P-loop_NTPase"/>
</dbReference>
<dbReference type="OrthoDB" id="9781464at2"/>
<protein>
    <submittedName>
        <fullName evidence="7">ABC transporter ATP-binding protein</fullName>
    </submittedName>
</protein>
<feature type="domain" description="ABC transporter" evidence="6">
    <location>
        <begin position="6"/>
        <end position="244"/>
    </location>
</feature>
<dbReference type="PANTHER" id="PTHR43820">
    <property type="entry name" value="HIGH-AFFINITY BRANCHED-CHAIN AMINO ACID TRANSPORT ATP-BINDING PROTEIN LIVF"/>
    <property type="match status" value="1"/>
</dbReference>
<dbReference type="Proteomes" id="UP000221168">
    <property type="component" value="Unassembled WGS sequence"/>
</dbReference>
<comment type="caution">
    <text evidence="7">The sequence shown here is derived from an EMBL/GenBank/DDBJ whole genome shotgun (WGS) entry which is preliminary data.</text>
</comment>
<keyword evidence="2" id="KW-0813">Transport</keyword>
<dbReference type="CDD" id="cd03224">
    <property type="entry name" value="ABC_TM1139_LivF_branched"/>
    <property type="match status" value="1"/>
</dbReference>
<evidence type="ECO:0000259" key="6">
    <source>
        <dbReference type="PROSITE" id="PS50893"/>
    </source>
</evidence>
<dbReference type="GO" id="GO:0015807">
    <property type="term" value="P:L-amino acid transport"/>
    <property type="evidence" value="ECO:0007669"/>
    <property type="project" value="TreeGrafter"/>
</dbReference>
<dbReference type="InterPro" id="IPR003593">
    <property type="entry name" value="AAA+_ATPase"/>
</dbReference>
<gene>
    <name evidence="7" type="ORF">CSC94_22655</name>
</gene>
<dbReference type="RefSeq" id="WP_099308658.1">
    <property type="nucleotide sequence ID" value="NZ_PDVP01000024.1"/>
</dbReference>
<evidence type="ECO:0000256" key="1">
    <source>
        <dbReference type="ARBA" id="ARBA00005417"/>
    </source>
</evidence>
<dbReference type="GO" id="GO:0016887">
    <property type="term" value="F:ATP hydrolysis activity"/>
    <property type="evidence" value="ECO:0007669"/>
    <property type="project" value="InterPro"/>
</dbReference>
<evidence type="ECO:0000313" key="8">
    <source>
        <dbReference type="Proteomes" id="UP000221168"/>
    </source>
</evidence>
<dbReference type="SMART" id="SM00382">
    <property type="entry name" value="AAA"/>
    <property type="match status" value="1"/>
</dbReference>
<reference evidence="7 8" key="1">
    <citation type="submission" date="2017-10" db="EMBL/GenBank/DDBJ databases">
        <title>Sedimentibacterium mangrovi gen. nov., sp. nov., a novel member of family Phyllobacteriacea isolated from mangrove sediment.</title>
        <authorList>
            <person name="Liao H."/>
            <person name="Tian Y."/>
        </authorList>
    </citation>
    <scope>NUCLEOTIDE SEQUENCE [LARGE SCALE GENOMIC DNA]</scope>
    <source>
        <strain evidence="7 8">X9-2-2</strain>
    </source>
</reference>
<dbReference type="SUPFAM" id="SSF52540">
    <property type="entry name" value="P-loop containing nucleoside triphosphate hydrolases"/>
    <property type="match status" value="1"/>
</dbReference>
<proteinExistence type="inferred from homology"/>
<evidence type="ECO:0000256" key="2">
    <source>
        <dbReference type="ARBA" id="ARBA00022448"/>
    </source>
</evidence>
<evidence type="ECO:0000313" key="7">
    <source>
        <dbReference type="EMBL" id="PHP64737.1"/>
    </source>
</evidence>
<keyword evidence="8" id="KW-1185">Reference proteome</keyword>
<dbReference type="Pfam" id="PF00005">
    <property type="entry name" value="ABC_tran"/>
    <property type="match status" value="1"/>
</dbReference>
<evidence type="ECO:0000256" key="3">
    <source>
        <dbReference type="ARBA" id="ARBA00022741"/>
    </source>
</evidence>
<dbReference type="GO" id="GO:0015658">
    <property type="term" value="F:branched-chain amino acid transmembrane transporter activity"/>
    <property type="evidence" value="ECO:0007669"/>
    <property type="project" value="TreeGrafter"/>
</dbReference>
<organism evidence="7 8">
    <name type="scientific">Zhengella mangrovi</name>
    <dbReference type="NCBI Taxonomy" id="1982044"/>
    <lineage>
        <taxon>Bacteria</taxon>
        <taxon>Pseudomonadati</taxon>
        <taxon>Pseudomonadota</taxon>
        <taxon>Alphaproteobacteria</taxon>
        <taxon>Hyphomicrobiales</taxon>
        <taxon>Notoacmeibacteraceae</taxon>
        <taxon>Zhengella</taxon>
    </lineage>
</organism>
<keyword evidence="4 7" id="KW-0067">ATP-binding</keyword>
<evidence type="ECO:0000256" key="4">
    <source>
        <dbReference type="ARBA" id="ARBA00022840"/>
    </source>
</evidence>